<organism evidence="2 3">
    <name type="scientific">Cerrena zonata</name>
    <dbReference type="NCBI Taxonomy" id="2478898"/>
    <lineage>
        <taxon>Eukaryota</taxon>
        <taxon>Fungi</taxon>
        <taxon>Dikarya</taxon>
        <taxon>Basidiomycota</taxon>
        <taxon>Agaricomycotina</taxon>
        <taxon>Agaricomycetes</taxon>
        <taxon>Polyporales</taxon>
        <taxon>Cerrenaceae</taxon>
        <taxon>Cerrena</taxon>
    </lineage>
</organism>
<accession>A0AAW0F9N5</accession>
<feature type="region of interest" description="Disordered" evidence="1">
    <location>
        <begin position="398"/>
        <end position="465"/>
    </location>
</feature>
<feature type="compositionally biased region" description="Basic and acidic residues" evidence="1">
    <location>
        <begin position="346"/>
        <end position="359"/>
    </location>
</feature>
<feature type="compositionally biased region" description="Acidic residues" evidence="1">
    <location>
        <begin position="290"/>
        <end position="300"/>
    </location>
</feature>
<feature type="region of interest" description="Disordered" evidence="1">
    <location>
        <begin position="150"/>
        <end position="366"/>
    </location>
</feature>
<evidence type="ECO:0000313" key="3">
    <source>
        <dbReference type="Proteomes" id="UP001385951"/>
    </source>
</evidence>
<name>A0AAW0F9N5_9APHY</name>
<keyword evidence="3" id="KW-1185">Reference proteome</keyword>
<feature type="compositionally biased region" description="Low complexity" evidence="1">
    <location>
        <begin position="328"/>
        <end position="344"/>
    </location>
</feature>
<feature type="compositionally biased region" description="Low complexity" evidence="1">
    <location>
        <begin position="190"/>
        <end position="202"/>
    </location>
</feature>
<dbReference type="EMBL" id="JASBNA010000083">
    <property type="protein sequence ID" value="KAK7677723.1"/>
    <property type="molecule type" value="Genomic_DNA"/>
</dbReference>
<dbReference type="Proteomes" id="UP001385951">
    <property type="component" value="Unassembled WGS sequence"/>
</dbReference>
<gene>
    <name evidence="2" type="ORF">QCA50_019275</name>
</gene>
<feature type="compositionally biased region" description="Low complexity" evidence="1">
    <location>
        <begin position="429"/>
        <end position="444"/>
    </location>
</feature>
<dbReference type="AlphaFoldDB" id="A0AAW0F9N5"/>
<comment type="caution">
    <text evidence="2">The sequence shown here is derived from an EMBL/GenBank/DDBJ whole genome shotgun (WGS) entry which is preliminary data.</text>
</comment>
<feature type="compositionally biased region" description="Polar residues" evidence="1">
    <location>
        <begin position="415"/>
        <end position="428"/>
    </location>
</feature>
<sequence>MGEPSQSSEIKALVNSLNNLLENLHLPIYVESPLDLTPSLLLAILECILRARLPISASIRESKDLINKVQAMKIFLGVLESDVIQEAVGLSDVDPRKLAVGEWDEVVFVGELLCWLGKKSGLLPIGDPQEEGEEGEEGWEESRDIYEVAEEEDDDNMFLVKETREPEPRASSSKSRSSYAHNPRTASPLSTRSTGTARTSSAYTPSAYADSDTTLHSHTHHHPRTYSESHTHTRARSQPRTYSPPLSDIDIFNSTMREQGDYRTSSPGPGPSTSARRRHSSGPPEPPESPLEEETLDDFELPSFNPIGHSTFQAEFDDSYSEQPPPRSQSRASRPSSSSRPQTRFANHDPYEHEDDIQPRSKMKVPIRYDGYINQVDDEEELRSFEASRDQIHVPRTLFPKAKYSEPTRADSPFGNFTSAPPTTSRPISSNGNGNTNGTNNYYSHRTQSPTPTHPDMPSSLSTSDVIELDSYSSLEAYCAYGRMT</sequence>
<evidence type="ECO:0008006" key="4">
    <source>
        <dbReference type="Google" id="ProtNLM"/>
    </source>
</evidence>
<evidence type="ECO:0000313" key="2">
    <source>
        <dbReference type="EMBL" id="KAK7677723.1"/>
    </source>
</evidence>
<proteinExistence type="predicted"/>
<protein>
    <recommendedName>
        <fullName evidence="4">DUF5745 domain-containing protein</fullName>
    </recommendedName>
</protein>
<feature type="compositionally biased region" description="Low complexity" evidence="1">
    <location>
        <begin position="263"/>
        <end position="274"/>
    </location>
</feature>
<evidence type="ECO:0000256" key="1">
    <source>
        <dbReference type="SAM" id="MobiDB-lite"/>
    </source>
</evidence>
<reference evidence="2 3" key="1">
    <citation type="submission" date="2022-09" db="EMBL/GenBank/DDBJ databases">
        <authorList>
            <person name="Palmer J.M."/>
        </authorList>
    </citation>
    <scope>NUCLEOTIDE SEQUENCE [LARGE SCALE GENOMIC DNA]</scope>
    <source>
        <strain evidence="2 3">DSM 7382</strain>
    </source>
</reference>